<accession>A0ABX0A824</accession>
<evidence type="ECO:0000256" key="1">
    <source>
        <dbReference type="ARBA" id="ARBA00004202"/>
    </source>
</evidence>
<dbReference type="Pfam" id="PF08352">
    <property type="entry name" value="oligo_HPY"/>
    <property type="match status" value="1"/>
</dbReference>
<evidence type="ECO:0000256" key="3">
    <source>
        <dbReference type="ARBA" id="ARBA00022448"/>
    </source>
</evidence>
<dbReference type="InterPro" id="IPR003593">
    <property type="entry name" value="AAA+_ATPase"/>
</dbReference>
<dbReference type="SUPFAM" id="SSF52540">
    <property type="entry name" value="P-loop containing nucleoside triphosphate hydrolases"/>
    <property type="match status" value="1"/>
</dbReference>
<comment type="similarity">
    <text evidence="2">Belongs to the ABC transporter superfamily.</text>
</comment>
<dbReference type="InterPro" id="IPR017871">
    <property type="entry name" value="ABC_transporter-like_CS"/>
</dbReference>
<dbReference type="CDD" id="cd03257">
    <property type="entry name" value="ABC_NikE_OppD_transporters"/>
    <property type="match status" value="1"/>
</dbReference>
<reference evidence="9 10" key="1">
    <citation type="submission" date="2020-01" db="EMBL/GenBank/DDBJ databases">
        <title>A novel Bacillus sp. from Pasinler.</title>
        <authorList>
            <person name="Adiguzel A."/>
            <person name="Ay H."/>
            <person name="Baltaci M.O."/>
        </authorList>
    </citation>
    <scope>NUCLEOTIDE SEQUENCE [LARGE SCALE GENOMIC DNA]</scope>
    <source>
        <strain evidence="9 10">P1</strain>
    </source>
</reference>
<gene>
    <name evidence="9" type="ORF">GW534_13165</name>
</gene>
<dbReference type="RefSeq" id="WP_161921484.1">
    <property type="nucleotide sequence ID" value="NZ_JAACYS010000071.1"/>
</dbReference>
<keyword evidence="6 9" id="KW-0067">ATP-binding</keyword>
<keyword evidence="10" id="KW-1185">Reference proteome</keyword>
<dbReference type="Gene3D" id="3.40.50.300">
    <property type="entry name" value="P-loop containing nucleotide triphosphate hydrolases"/>
    <property type="match status" value="1"/>
</dbReference>
<dbReference type="EMBL" id="JAACYS010000071">
    <property type="protein sequence ID" value="NCU18654.1"/>
    <property type="molecule type" value="Genomic_DNA"/>
</dbReference>
<comment type="subcellular location">
    <subcellularLocation>
        <location evidence="1">Cell membrane</location>
        <topology evidence="1">Peripheral membrane protein</topology>
    </subcellularLocation>
</comment>
<dbReference type="GO" id="GO:0005524">
    <property type="term" value="F:ATP binding"/>
    <property type="evidence" value="ECO:0007669"/>
    <property type="project" value="UniProtKB-KW"/>
</dbReference>
<dbReference type="InterPro" id="IPR013563">
    <property type="entry name" value="Oligopep_ABC_C"/>
</dbReference>
<feature type="domain" description="ABC transporter" evidence="8">
    <location>
        <begin position="5"/>
        <end position="256"/>
    </location>
</feature>
<proteinExistence type="inferred from homology"/>
<dbReference type="PANTHER" id="PTHR43297">
    <property type="entry name" value="OLIGOPEPTIDE TRANSPORT ATP-BINDING PROTEIN APPD"/>
    <property type="match status" value="1"/>
</dbReference>
<dbReference type="NCBIfam" id="TIGR01727">
    <property type="entry name" value="oligo_HPY"/>
    <property type="match status" value="1"/>
</dbReference>
<protein>
    <submittedName>
        <fullName evidence="9">ABC transporter ATP-binding protein</fullName>
    </submittedName>
</protein>
<dbReference type="PANTHER" id="PTHR43297:SF2">
    <property type="entry name" value="DIPEPTIDE TRANSPORT ATP-BINDING PROTEIN DPPD"/>
    <property type="match status" value="1"/>
</dbReference>
<dbReference type="Proteomes" id="UP000743899">
    <property type="component" value="Unassembled WGS sequence"/>
</dbReference>
<evidence type="ECO:0000313" key="9">
    <source>
        <dbReference type="EMBL" id="NCU18654.1"/>
    </source>
</evidence>
<dbReference type="InterPro" id="IPR050388">
    <property type="entry name" value="ABC_Ni/Peptide_Import"/>
</dbReference>
<dbReference type="InterPro" id="IPR027417">
    <property type="entry name" value="P-loop_NTPase"/>
</dbReference>
<dbReference type="PROSITE" id="PS50893">
    <property type="entry name" value="ABC_TRANSPORTER_2"/>
    <property type="match status" value="1"/>
</dbReference>
<evidence type="ECO:0000256" key="2">
    <source>
        <dbReference type="ARBA" id="ARBA00005417"/>
    </source>
</evidence>
<keyword evidence="3" id="KW-0813">Transport</keyword>
<evidence type="ECO:0000256" key="6">
    <source>
        <dbReference type="ARBA" id="ARBA00022840"/>
    </source>
</evidence>
<dbReference type="PROSITE" id="PS00211">
    <property type="entry name" value="ABC_TRANSPORTER_1"/>
    <property type="match status" value="1"/>
</dbReference>
<evidence type="ECO:0000256" key="5">
    <source>
        <dbReference type="ARBA" id="ARBA00022741"/>
    </source>
</evidence>
<organism evidence="9 10">
    <name type="scientific">Pallidibacillus pasinlerensis</name>
    <dbReference type="NCBI Taxonomy" id="2703818"/>
    <lineage>
        <taxon>Bacteria</taxon>
        <taxon>Bacillati</taxon>
        <taxon>Bacillota</taxon>
        <taxon>Bacilli</taxon>
        <taxon>Bacillales</taxon>
        <taxon>Bacillaceae</taxon>
        <taxon>Pallidibacillus</taxon>
    </lineage>
</organism>
<dbReference type="InterPro" id="IPR003439">
    <property type="entry name" value="ABC_transporter-like_ATP-bd"/>
</dbReference>
<keyword evidence="5" id="KW-0547">Nucleotide-binding</keyword>
<evidence type="ECO:0000256" key="7">
    <source>
        <dbReference type="ARBA" id="ARBA00023136"/>
    </source>
</evidence>
<evidence type="ECO:0000313" key="10">
    <source>
        <dbReference type="Proteomes" id="UP000743899"/>
    </source>
</evidence>
<name>A0ABX0A824_9BACI</name>
<dbReference type="Pfam" id="PF00005">
    <property type="entry name" value="ABC_tran"/>
    <property type="match status" value="1"/>
</dbReference>
<sequence>MSKLLEVKDLRISFNTYGGEVQAVRGVSFDLNKGETLAIVGESGSGKSVSTSAVMGLLPKSNTVVKSGEILYKGKDILKLSEKEMEKIRGKEISMVFQDPMSSLNPTMKVGNQIAEGLIKHQGLNKAQAKEKAIELLAKVGIPNPELRVNQYPHQFSGGMRQRVVIAIALACNPEIIIADEPTTALDVTIQAQILELMKEMQKETGSSIIFITHDLGVVANVADRVAVMYAGKIVEVGTVDDIFYNPKHPYTWGLLGSMPTLDDDESEELYTIPGTPPDLTNPPKGDAFAPRNKYALEIDTLYEPPMFKVSDTHYAATWLLHENAPKIEVPEAIKKRIESFAAKQGGNE</sequence>
<evidence type="ECO:0000259" key="8">
    <source>
        <dbReference type="PROSITE" id="PS50893"/>
    </source>
</evidence>
<keyword evidence="4" id="KW-1003">Cell membrane</keyword>
<evidence type="ECO:0000256" key="4">
    <source>
        <dbReference type="ARBA" id="ARBA00022475"/>
    </source>
</evidence>
<keyword evidence="7" id="KW-0472">Membrane</keyword>
<dbReference type="SMART" id="SM00382">
    <property type="entry name" value="AAA"/>
    <property type="match status" value="1"/>
</dbReference>
<comment type="caution">
    <text evidence="9">The sequence shown here is derived from an EMBL/GenBank/DDBJ whole genome shotgun (WGS) entry which is preliminary data.</text>
</comment>